<dbReference type="InterPro" id="IPR047579">
    <property type="entry name" value="DD_CABYR_SP17"/>
</dbReference>
<dbReference type="SUPFAM" id="SSF52540">
    <property type="entry name" value="P-loop containing nucleoside triphosphate hydrolases"/>
    <property type="match status" value="1"/>
</dbReference>
<dbReference type="CDD" id="cd23767">
    <property type="entry name" value="IQCD"/>
    <property type="match status" value="1"/>
</dbReference>
<dbReference type="SMART" id="SM00394">
    <property type="entry name" value="RIIa"/>
    <property type="match status" value="1"/>
</dbReference>
<dbReference type="PROSITE" id="PS50096">
    <property type="entry name" value="IQ"/>
    <property type="match status" value="3"/>
</dbReference>
<sequence length="252" mass="28335">MAQASSEKYKVPSGLRPLLEALARETLRAQPADLISFSQLFFDELQRHRSQCGKDADILKEPALYERFKNDLQMKYQESLGSSPQNARPQSPMDVAATKIQAAFRGHIVRSNPEKFGLEKPLHVMQRRRSNEHIQIADTRKDLNSPDVDAKQQPAGDVADFTNGRHSVGGYTLEKDTPEDRAATKIQAEIRGFLARKHVQHMKKEGDDAATKIQAHIRGYLTRKHLEETGMVSPSRSHSSLHSSRSDDVDKA</sequence>
<dbReference type="PANTHER" id="PTHR10699:SF11">
    <property type="entry name" value="IGLOO, ISOFORM A"/>
    <property type="match status" value="1"/>
</dbReference>
<dbReference type="AlphaFoldDB" id="A0A915A9E4"/>
<feature type="compositionally biased region" description="Low complexity" evidence="1">
    <location>
        <begin position="233"/>
        <end position="243"/>
    </location>
</feature>
<dbReference type="PANTHER" id="PTHR10699">
    <property type="entry name" value="NEUROMODULIN"/>
    <property type="match status" value="1"/>
</dbReference>
<dbReference type="InterPro" id="IPR003117">
    <property type="entry name" value="cAMP_dep_PK_reg_su_I/II_a/b"/>
</dbReference>
<feature type="region of interest" description="Disordered" evidence="1">
    <location>
        <begin position="225"/>
        <end position="252"/>
    </location>
</feature>
<dbReference type="WBParaSite" id="PgR001X_g168_t02">
    <property type="protein sequence ID" value="PgR001X_g168_t02"/>
    <property type="gene ID" value="PgR001X_g168"/>
</dbReference>
<dbReference type="GO" id="GO:0005516">
    <property type="term" value="F:calmodulin binding"/>
    <property type="evidence" value="ECO:0007669"/>
    <property type="project" value="TreeGrafter"/>
</dbReference>
<feature type="region of interest" description="Disordered" evidence="1">
    <location>
        <begin position="143"/>
        <end position="164"/>
    </location>
</feature>
<evidence type="ECO:0000313" key="4">
    <source>
        <dbReference type="WBParaSite" id="PgR001X_g168_t02"/>
    </source>
</evidence>
<dbReference type="Pfam" id="PF02197">
    <property type="entry name" value="RIIa"/>
    <property type="match status" value="1"/>
</dbReference>
<dbReference type="Gene3D" id="1.20.890.10">
    <property type="entry name" value="cAMP-dependent protein kinase regulatory subunit, dimerization-anchoring domain"/>
    <property type="match status" value="1"/>
</dbReference>
<dbReference type="Gene3D" id="1.20.5.190">
    <property type="match status" value="2"/>
</dbReference>
<accession>A0A915A9E4</accession>
<protein>
    <submittedName>
        <fullName evidence="4">RIIa domain-containing protein</fullName>
    </submittedName>
</protein>
<evidence type="ECO:0000313" key="3">
    <source>
        <dbReference type="Proteomes" id="UP000887569"/>
    </source>
</evidence>
<feature type="domain" description="RIIa" evidence="2">
    <location>
        <begin position="13"/>
        <end position="50"/>
    </location>
</feature>
<dbReference type="SMART" id="SM00015">
    <property type="entry name" value="IQ"/>
    <property type="match status" value="3"/>
</dbReference>
<dbReference type="Proteomes" id="UP000887569">
    <property type="component" value="Unplaced"/>
</dbReference>
<dbReference type="InterPro" id="IPR027417">
    <property type="entry name" value="P-loop_NTPase"/>
</dbReference>
<name>A0A915A9E4_PARUN</name>
<evidence type="ECO:0000259" key="2">
    <source>
        <dbReference type="SMART" id="SM00394"/>
    </source>
</evidence>
<dbReference type="FunFam" id="1.20.5.190:FF:000068">
    <property type="entry name" value="Tubulin glycylase 3E"/>
    <property type="match status" value="1"/>
</dbReference>
<proteinExistence type="predicted"/>
<organism evidence="3 4">
    <name type="scientific">Parascaris univalens</name>
    <name type="common">Nematode worm</name>
    <dbReference type="NCBI Taxonomy" id="6257"/>
    <lineage>
        <taxon>Eukaryota</taxon>
        <taxon>Metazoa</taxon>
        <taxon>Ecdysozoa</taxon>
        <taxon>Nematoda</taxon>
        <taxon>Chromadorea</taxon>
        <taxon>Rhabditida</taxon>
        <taxon>Spirurina</taxon>
        <taxon>Ascaridomorpha</taxon>
        <taxon>Ascaridoidea</taxon>
        <taxon>Ascarididae</taxon>
        <taxon>Parascaris</taxon>
    </lineage>
</organism>
<dbReference type="InterPro" id="IPR000048">
    <property type="entry name" value="IQ_motif_EF-hand-BS"/>
</dbReference>
<dbReference type="SUPFAM" id="SSF47391">
    <property type="entry name" value="Dimerization-anchoring domain of cAMP-dependent PK regulatory subunit"/>
    <property type="match status" value="1"/>
</dbReference>
<reference evidence="4" key="1">
    <citation type="submission" date="2022-11" db="UniProtKB">
        <authorList>
            <consortium name="WormBaseParasite"/>
        </authorList>
    </citation>
    <scope>IDENTIFICATION</scope>
</reference>
<dbReference type="CDD" id="cd12100">
    <property type="entry name" value="DD_CABYR_SP17"/>
    <property type="match status" value="1"/>
</dbReference>
<dbReference type="Pfam" id="PF00612">
    <property type="entry name" value="IQ"/>
    <property type="match status" value="3"/>
</dbReference>
<evidence type="ECO:0000256" key="1">
    <source>
        <dbReference type="SAM" id="MobiDB-lite"/>
    </source>
</evidence>
<keyword evidence="3" id="KW-1185">Reference proteome</keyword>